<evidence type="ECO:0000256" key="3">
    <source>
        <dbReference type="ARBA" id="ARBA00022679"/>
    </source>
</evidence>
<dbReference type="SUPFAM" id="SSF52777">
    <property type="entry name" value="CoA-dependent acyltransferases"/>
    <property type="match status" value="1"/>
</dbReference>
<dbReference type="Gene3D" id="2.40.50.100">
    <property type="match status" value="1"/>
</dbReference>
<accession>A0A147JXH5</accession>
<dbReference type="GO" id="GO:0031405">
    <property type="term" value="F:lipoic acid binding"/>
    <property type="evidence" value="ECO:0007669"/>
    <property type="project" value="TreeGrafter"/>
</dbReference>
<dbReference type="STRING" id="1776334.APZ16_00235"/>
<evidence type="ECO:0000256" key="1">
    <source>
        <dbReference type="ARBA" id="ARBA00001938"/>
    </source>
</evidence>
<evidence type="ECO:0000256" key="4">
    <source>
        <dbReference type="ARBA" id="ARBA00022823"/>
    </source>
</evidence>
<dbReference type="InterPro" id="IPR011053">
    <property type="entry name" value="Single_hybrid_motif"/>
</dbReference>
<dbReference type="PANTHER" id="PTHR43178:SF5">
    <property type="entry name" value="LIPOAMIDE ACYLTRANSFERASE COMPONENT OF BRANCHED-CHAIN ALPHA-KETO ACID DEHYDROGENASE COMPLEX, MITOCHONDRIAL"/>
    <property type="match status" value="1"/>
</dbReference>
<evidence type="ECO:0000313" key="7">
    <source>
        <dbReference type="EMBL" id="KUO41294.1"/>
    </source>
</evidence>
<evidence type="ECO:0000256" key="2">
    <source>
        <dbReference type="ARBA" id="ARBA00007317"/>
    </source>
</evidence>
<dbReference type="InterPro" id="IPR000089">
    <property type="entry name" value="Biotin_lipoyl"/>
</dbReference>
<dbReference type="InterPro" id="IPR001078">
    <property type="entry name" value="2-oxoacid_DH_actylTfrase"/>
</dbReference>
<dbReference type="Proteomes" id="UP000074294">
    <property type="component" value="Unassembled WGS sequence"/>
</dbReference>
<reference evidence="7 8" key="1">
    <citation type="journal article" date="2016" name="Nat. Microbiol.">
        <title>Genomic inference of the metabolism of cosmopolitan subsurface Archaea, Hadesarchaea.</title>
        <authorList>
            <person name="Baker B.J."/>
            <person name="Saw J.H."/>
            <person name="Lind A.E."/>
            <person name="Lazar C.S."/>
            <person name="Hinrichs K.-U."/>
            <person name="Teske A.P."/>
            <person name="Ettema T.J."/>
        </authorList>
    </citation>
    <scope>NUCLEOTIDE SEQUENCE [LARGE SCALE GENOMIC DNA]</scope>
</reference>
<dbReference type="Pfam" id="PF00364">
    <property type="entry name" value="Biotin_lipoyl"/>
    <property type="match status" value="1"/>
</dbReference>
<dbReference type="InterPro" id="IPR050743">
    <property type="entry name" value="2-oxoacid_DH_E2_comp"/>
</dbReference>
<dbReference type="FunFam" id="3.30.559.10:FF:000007">
    <property type="entry name" value="Dihydrolipoamide acetyltransferase component of pyruvate dehydrogenase complex"/>
    <property type="match status" value="1"/>
</dbReference>
<keyword evidence="5" id="KW-0012">Acyltransferase</keyword>
<dbReference type="EMBL" id="LQMQ01000025">
    <property type="protein sequence ID" value="KUO41294.1"/>
    <property type="molecule type" value="Genomic_DNA"/>
</dbReference>
<evidence type="ECO:0000259" key="6">
    <source>
        <dbReference type="PROSITE" id="PS50968"/>
    </source>
</evidence>
<proteinExistence type="inferred from homology"/>
<gene>
    <name evidence="7" type="ORF">APZ16_00235</name>
</gene>
<keyword evidence="4" id="KW-0450">Lipoyl</keyword>
<comment type="caution">
    <text evidence="7">The sequence shown here is derived from an EMBL/GenBank/DDBJ whole genome shotgun (WGS) entry which is preliminary data.</text>
</comment>
<dbReference type="PROSITE" id="PS00189">
    <property type="entry name" value="LIPOYL"/>
    <property type="match status" value="1"/>
</dbReference>
<dbReference type="PANTHER" id="PTHR43178">
    <property type="entry name" value="DIHYDROLIPOAMIDE ACETYLTRANSFERASE COMPONENT OF PYRUVATE DEHYDROGENASE COMPLEX"/>
    <property type="match status" value="1"/>
</dbReference>
<dbReference type="GO" id="GO:0005737">
    <property type="term" value="C:cytoplasm"/>
    <property type="evidence" value="ECO:0007669"/>
    <property type="project" value="TreeGrafter"/>
</dbReference>
<keyword evidence="3" id="KW-0808">Transferase</keyword>
<organism evidence="7 8">
    <name type="scientific">Hadarchaeum yellowstonense</name>
    <dbReference type="NCBI Taxonomy" id="1776334"/>
    <lineage>
        <taxon>Archaea</taxon>
        <taxon>Methanobacteriati</taxon>
        <taxon>Candidatus Hadarchaeota</taxon>
        <taxon>Candidatus Hadarchaeia</taxon>
        <taxon>Candidatus Hadarchaeales</taxon>
        <taxon>Candidatus Hadarchaeaceae</taxon>
        <taxon>Candidatus Hadarchaeum</taxon>
    </lineage>
</organism>
<dbReference type="InterPro" id="IPR023213">
    <property type="entry name" value="CAT-like_dom_sf"/>
</dbReference>
<dbReference type="SUPFAM" id="SSF51230">
    <property type="entry name" value="Single hybrid motif"/>
    <property type="match status" value="1"/>
</dbReference>
<dbReference type="AlphaFoldDB" id="A0A147JXH5"/>
<feature type="domain" description="Lipoyl-binding" evidence="6">
    <location>
        <begin position="1"/>
        <end position="76"/>
    </location>
</feature>
<dbReference type="CDD" id="cd06849">
    <property type="entry name" value="lipoyl_domain"/>
    <property type="match status" value="1"/>
</dbReference>
<dbReference type="Pfam" id="PF00198">
    <property type="entry name" value="2-oxoacid_dh"/>
    <property type="match status" value="1"/>
</dbReference>
<evidence type="ECO:0000256" key="5">
    <source>
        <dbReference type="ARBA" id="ARBA00023315"/>
    </source>
</evidence>
<name>A0A147JXH5_HADYE</name>
<dbReference type="Gene3D" id="3.30.559.10">
    <property type="entry name" value="Chloramphenicol acetyltransferase-like domain"/>
    <property type="match status" value="1"/>
</dbReference>
<comment type="cofactor">
    <cofactor evidence="1">
        <name>(R)-lipoate</name>
        <dbReference type="ChEBI" id="CHEBI:83088"/>
    </cofactor>
</comment>
<protein>
    <recommendedName>
        <fullName evidence="6">Lipoyl-binding domain-containing protein</fullName>
    </recommendedName>
</protein>
<comment type="similarity">
    <text evidence="2">Belongs to the 2-oxoacid dehydrogenase family.</text>
</comment>
<dbReference type="PROSITE" id="PS50968">
    <property type="entry name" value="BIOTINYL_LIPOYL"/>
    <property type="match status" value="1"/>
</dbReference>
<sequence length="326" mass="36432">MREVVMPKLGMISRQGKVLKWLKREGEKVEEKEPLLEIESEKITYTIEAPSSGILQKIMVVEGQEVPVGTTVGIIEVSEKSQEVKEEKIVESFELPKIAKVIPFKDLREKAAQRLSRSYLEAVHVTMMMEIDASNLVGFYEKMRHEIEKLSGSKLTYTAILVKAAALSLRENITLNSTLEKDEIMIFENINIGVAVSTESGILVPVIKDADKKSLSELSFLLKELVEKARKGELSAHELSGGTFTVSNLGMYGVDFFTSIINPPECAILGVGKITRKPVVLNNEIVIRPTMFLILTFDHRIVDGTTAANFLNRIKKILEEPNILMT</sequence>
<dbReference type="GO" id="GO:0016407">
    <property type="term" value="F:acetyltransferase activity"/>
    <property type="evidence" value="ECO:0007669"/>
    <property type="project" value="TreeGrafter"/>
</dbReference>
<evidence type="ECO:0000313" key="8">
    <source>
        <dbReference type="Proteomes" id="UP000074294"/>
    </source>
</evidence>
<dbReference type="InterPro" id="IPR003016">
    <property type="entry name" value="2-oxoA_DH_lipoyl-BS"/>
</dbReference>